<dbReference type="PANTHER" id="PTHR16039">
    <property type="entry name" value="HAUS AUGMIN-LIKE COMPLEX SUBUNIT 2"/>
    <property type="match status" value="1"/>
</dbReference>
<name>A0A7N8WVI6_9TELE</name>
<keyword evidence="3" id="KW-1185">Reference proteome</keyword>
<dbReference type="AlphaFoldDB" id="A0A7N8WVI6"/>
<evidence type="ECO:0000256" key="1">
    <source>
        <dbReference type="SAM" id="Coils"/>
    </source>
</evidence>
<dbReference type="GO" id="GO:1990498">
    <property type="term" value="C:mitotic spindle microtubule"/>
    <property type="evidence" value="ECO:0007669"/>
    <property type="project" value="TreeGrafter"/>
</dbReference>
<dbReference type="InterPro" id="IPR028346">
    <property type="entry name" value="HAUS2"/>
</dbReference>
<evidence type="ECO:0000313" key="3">
    <source>
        <dbReference type="Proteomes" id="UP000261640"/>
    </source>
</evidence>
<dbReference type="GeneTree" id="ENSGT00390000004927"/>
<reference evidence="2" key="1">
    <citation type="submission" date="2025-08" db="UniProtKB">
        <authorList>
            <consortium name="Ensembl"/>
        </authorList>
    </citation>
    <scope>IDENTIFICATION</scope>
</reference>
<dbReference type="GO" id="GO:0005813">
    <property type="term" value="C:centrosome"/>
    <property type="evidence" value="ECO:0007669"/>
    <property type="project" value="TreeGrafter"/>
</dbReference>
<dbReference type="PRINTS" id="PR02088">
    <property type="entry name" value="HAUSAUGMINL2"/>
</dbReference>
<reference evidence="2" key="2">
    <citation type="submission" date="2025-09" db="UniProtKB">
        <authorList>
            <consortium name="Ensembl"/>
        </authorList>
    </citation>
    <scope>IDENTIFICATION</scope>
</reference>
<dbReference type="GO" id="GO:0007020">
    <property type="term" value="P:microtubule nucleation"/>
    <property type="evidence" value="ECO:0007669"/>
    <property type="project" value="TreeGrafter"/>
</dbReference>
<dbReference type="GO" id="GO:0070652">
    <property type="term" value="C:HAUS complex"/>
    <property type="evidence" value="ECO:0007669"/>
    <property type="project" value="InterPro"/>
</dbReference>
<organism evidence="2 3">
    <name type="scientific">Mastacembelus armatus</name>
    <name type="common">zig-zag eel</name>
    <dbReference type="NCBI Taxonomy" id="205130"/>
    <lineage>
        <taxon>Eukaryota</taxon>
        <taxon>Metazoa</taxon>
        <taxon>Chordata</taxon>
        <taxon>Craniata</taxon>
        <taxon>Vertebrata</taxon>
        <taxon>Euteleostomi</taxon>
        <taxon>Actinopterygii</taxon>
        <taxon>Neopterygii</taxon>
        <taxon>Teleostei</taxon>
        <taxon>Neoteleostei</taxon>
        <taxon>Acanthomorphata</taxon>
        <taxon>Anabantaria</taxon>
        <taxon>Synbranchiformes</taxon>
        <taxon>Mastacembelidae</taxon>
        <taxon>Mastacembelus</taxon>
    </lineage>
</organism>
<dbReference type="InParanoid" id="A0A7N8WVI6"/>
<proteinExistence type="predicted"/>
<evidence type="ECO:0000313" key="2">
    <source>
        <dbReference type="Ensembl" id="ENSMAMP00000040073.1"/>
    </source>
</evidence>
<dbReference type="GO" id="GO:0007098">
    <property type="term" value="P:centrosome cycle"/>
    <property type="evidence" value="ECO:0007669"/>
    <property type="project" value="InterPro"/>
</dbReference>
<protein>
    <submittedName>
        <fullName evidence="2">HAUS augmin like complex subunit 2</fullName>
    </submittedName>
</protein>
<dbReference type="FunCoup" id="A0A7N8WVI6">
    <property type="interactions" value="1496"/>
</dbReference>
<dbReference type="Ensembl" id="ENSMAMT00000041185.1">
    <property type="protein sequence ID" value="ENSMAMP00000040073.1"/>
    <property type="gene ID" value="ENSMAMG00000024901.1"/>
</dbReference>
<accession>A0A7N8WVI6</accession>
<dbReference type="GO" id="GO:0051225">
    <property type="term" value="P:spindle assembly"/>
    <property type="evidence" value="ECO:0007669"/>
    <property type="project" value="InterPro"/>
</dbReference>
<dbReference type="Proteomes" id="UP000261640">
    <property type="component" value="Unplaced"/>
</dbReference>
<keyword evidence="1" id="KW-0175">Coiled coil</keyword>
<feature type="coiled-coil region" evidence="1">
    <location>
        <begin position="46"/>
        <end position="80"/>
    </location>
</feature>
<dbReference type="PANTHER" id="PTHR16039:SF1">
    <property type="entry name" value="HAUS AUGMIN-LIKE COMPLEX SUBUNIT 2"/>
    <property type="match status" value="1"/>
</dbReference>
<dbReference type="Pfam" id="PF15003">
    <property type="entry name" value="HAUS2"/>
    <property type="match status" value="1"/>
</dbReference>
<dbReference type="InterPro" id="IPR026242">
    <property type="entry name" value="HAUS2_metazoa"/>
</dbReference>
<sequence>MLQWDLSLFSVSPAADLLSRCVSREALFQEEIDSASSRMSPVFTSHLHEAEQRIKLQRQLDELELEMQLLKMQKASADITHIFHLARKFQVLQKFCVHLQDILREQNSLRQRLMRPLGRTNLPIQAHLHRSVVDVVKMLLDFIEALEEKRSSFHSWITSRDDVAQLNTSLAQLLTQVVELQTLSNQVLQLKLVGGSLWCDNL</sequence>